<organism evidence="2 3">
    <name type="scientific">Trichomonas vaginalis (strain ATCC PRA-98 / G3)</name>
    <dbReference type="NCBI Taxonomy" id="412133"/>
    <lineage>
        <taxon>Eukaryota</taxon>
        <taxon>Metamonada</taxon>
        <taxon>Parabasalia</taxon>
        <taxon>Trichomonadida</taxon>
        <taxon>Trichomonadidae</taxon>
        <taxon>Trichomonas</taxon>
    </lineage>
</organism>
<accession>A2DC55</accession>
<feature type="transmembrane region" description="Helical" evidence="1">
    <location>
        <begin position="124"/>
        <end position="144"/>
    </location>
</feature>
<dbReference type="VEuPathDB" id="TrichDB:TVAG_457310"/>
<keyword evidence="1" id="KW-1133">Transmembrane helix</keyword>
<dbReference type="OrthoDB" id="1684102at2759"/>
<keyword evidence="1" id="KW-0812">Transmembrane</keyword>
<gene>
    <name evidence="2" type="ORF">TVAG_457310</name>
</gene>
<reference evidence="2" key="2">
    <citation type="journal article" date="2007" name="Science">
        <title>Draft genome sequence of the sexually transmitted pathogen Trichomonas vaginalis.</title>
        <authorList>
            <person name="Carlton J.M."/>
            <person name="Hirt R.P."/>
            <person name="Silva J.C."/>
            <person name="Delcher A.L."/>
            <person name="Schatz M."/>
            <person name="Zhao Q."/>
            <person name="Wortman J.R."/>
            <person name="Bidwell S.L."/>
            <person name="Alsmark U.C.M."/>
            <person name="Besteiro S."/>
            <person name="Sicheritz-Ponten T."/>
            <person name="Noel C.J."/>
            <person name="Dacks J.B."/>
            <person name="Foster P.G."/>
            <person name="Simillion C."/>
            <person name="Van de Peer Y."/>
            <person name="Miranda-Saavedra D."/>
            <person name="Barton G.J."/>
            <person name="Westrop G.D."/>
            <person name="Mueller S."/>
            <person name="Dessi D."/>
            <person name="Fiori P.L."/>
            <person name="Ren Q."/>
            <person name="Paulsen I."/>
            <person name="Zhang H."/>
            <person name="Bastida-Corcuera F.D."/>
            <person name="Simoes-Barbosa A."/>
            <person name="Brown M.T."/>
            <person name="Hayes R.D."/>
            <person name="Mukherjee M."/>
            <person name="Okumura C.Y."/>
            <person name="Schneider R."/>
            <person name="Smith A.J."/>
            <person name="Vanacova S."/>
            <person name="Villalvazo M."/>
            <person name="Haas B.J."/>
            <person name="Pertea M."/>
            <person name="Feldblyum T.V."/>
            <person name="Utterback T.R."/>
            <person name="Shu C.L."/>
            <person name="Osoegawa K."/>
            <person name="de Jong P.J."/>
            <person name="Hrdy I."/>
            <person name="Horvathova L."/>
            <person name="Zubacova Z."/>
            <person name="Dolezal P."/>
            <person name="Malik S.B."/>
            <person name="Logsdon J.M. Jr."/>
            <person name="Henze K."/>
            <person name="Gupta A."/>
            <person name="Wang C.C."/>
            <person name="Dunne R.L."/>
            <person name="Upcroft J.A."/>
            <person name="Upcroft P."/>
            <person name="White O."/>
            <person name="Salzberg S.L."/>
            <person name="Tang P."/>
            <person name="Chiu C.-H."/>
            <person name="Lee Y.-S."/>
            <person name="Embley T.M."/>
            <person name="Coombs G.H."/>
            <person name="Mottram J.C."/>
            <person name="Tachezy J."/>
            <person name="Fraser-Liggett C.M."/>
            <person name="Johnson P.J."/>
        </authorList>
    </citation>
    <scope>NUCLEOTIDE SEQUENCE [LARGE SCALE GENOMIC DNA]</scope>
    <source>
        <strain evidence="2">G3</strain>
    </source>
</reference>
<protein>
    <recommendedName>
        <fullName evidence="4">Amino acid transporter transmembrane domain-containing protein</fullName>
    </recommendedName>
</protein>
<sequence>MFSHFYLWGEAEDQDILEFYPTDNRFTQVMQVASIINIIITNAGYLIIASRQFVQLFASEINFISIFVGAIMVIFVCGALDYYYESRYENIIELIGSITYSFMALLLPPILYIRAFKVKGLKGWSALIHLIICLAITGLIIKTYF</sequence>
<evidence type="ECO:0000313" key="2">
    <source>
        <dbReference type="EMBL" id="EAY22096.1"/>
    </source>
</evidence>
<proteinExistence type="predicted"/>
<feature type="transmembrane region" description="Helical" evidence="1">
    <location>
        <begin position="90"/>
        <end position="112"/>
    </location>
</feature>
<dbReference type="KEGG" id="tva:75647233"/>
<feature type="transmembrane region" description="Helical" evidence="1">
    <location>
        <begin position="61"/>
        <end position="84"/>
    </location>
</feature>
<evidence type="ECO:0000256" key="1">
    <source>
        <dbReference type="SAM" id="Phobius"/>
    </source>
</evidence>
<dbReference type="AlphaFoldDB" id="A2DC55"/>
<dbReference type="VEuPathDB" id="TrichDB:TVAGG3_0263120"/>
<dbReference type="RefSeq" id="XP_001583082.1">
    <property type="nucleotide sequence ID" value="XM_001583032.1"/>
</dbReference>
<evidence type="ECO:0000313" key="3">
    <source>
        <dbReference type="Proteomes" id="UP000001542"/>
    </source>
</evidence>
<keyword evidence="3" id="KW-1185">Reference proteome</keyword>
<name>A2DC55_TRIV3</name>
<reference evidence="2" key="1">
    <citation type="submission" date="2006-10" db="EMBL/GenBank/DDBJ databases">
        <authorList>
            <person name="Amadeo P."/>
            <person name="Zhao Q."/>
            <person name="Wortman J."/>
            <person name="Fraser-Liggett C."/>
            <person name="Carlton J."/>
        </authorList>
    </citation>
    <scope>NUCLEOTIDE SEQUENCE</scope>
    <source>
        <strain evidence="2">G3</strain>
    </source>
</reference>
<evidence type="ECO:0008006" key="4">
    <source>
        <dbReference type="Google" id="ProtNLM"/>
    </source>
</evidence>
<dbReference type="EMBL" id="DS113186">
    <property type="protein sequence ID" value="EAY22096.1"/>
    <property type="molecule type" value="Genomic_DNA"/>
</dbReference>
<keyword evidence="1" id="KW-0472">Membrane</keyword>
<dbReference type="InParanoid" id="A2DC55"/>
<dbReference type="Proteomes" id="UP000001542">
    <property type="component" value="Unassembled WGS sequence"/>
</dbReference>
<feature type="transmembrane region" description="Helical" evidence="1">
    <location>
        <begin position="29"/>
        <end position="49"/>
    </location>
</feature>